<dbReference type="Proteomes" id="UP000014923">
    <property type="component" value="Unassembled WGS sequence"/>
</dbReference>
<evidence type="ECO:0000313" key="1">
    <source>
        <dbReference type="EMBL" id="CDF57637.1"/>
    </source>
</evidence>
<dbReference type="AlphaFoldDB" id="R7RN87"/>
<evidence type="ECO:0000313" key="2">
    <source>
        <dbReference type="Proteomes" id="UP000014923"/>
    </source>
</evidence>
<protein>
    <submittedName>
        <fullName evidence="1">Uncharacterized protein</fullName>
    </submittedName>
</protein>
<dbReference type="HOGENOM" id="CLU_3297843_0_0_9"/>
<dbReference type="RefSeq" id="WP_018660972.1">
    <property type="nucleotide sequence ID" value="NZ_HF952018.1"/>
</dbReference>
<accession>R7RN87</accession>
<name>R7RN87_9CLOT</name>
<dbReference type="EMBL" id="CAVN010000088">
    <property type="protein sequence ID" value="CDF57637.1"/>
    <property type="molecule type" value="Genomic_DNA"/>
</dbReference>
<reference evidence="1" key="1">
    <citation type="submission" date="2013-03" db="EMBL/GenBank/DDBJ databases">
        <title>Draft genome sequence of the hydrogen-ethanol-producing anaerobic alkalithermophilic Caloramator celere.</title>
        <authorList>
            <person name="Ciranna A."/>
            <person name="Larjo A."/>
            <person name="Kivisto A."/>
            <person name="Santala V."/>
            <person name="Roos C."/>
            <person name="Karp M."/>
        </authorList>
    </citation>
    <scope>NUCLEOTIDE SEQUENCE [LARGE SCALE GENOMIC DNA]</scope>
    <source>
        <strain evidence="1">DSM 8682</strain>
    </source>
</reference>
<sequence>MGFYKEDERYYDEETYRNYLEKREKFIERTKEALRNIFRR</sequence>
<gene>
    <name evidence="1" type="ORF">TCEL_01551</name>
</gene>
<keyword evidence="2" id="KW-1185">Reference proteome</keyword>
<dbReference type="eggNOG" id="ENOG502ZMXU">
    <property type="taxonomic scope" value="Bacteria"/>
</dbReference>
<comment type="caution">
    <text evidence="1">The sequence shown here is derived from an EMBL/GenBank/DDBJ whole genome shotgun (WGS) entry which is preliminary data.</text>
</comment>
<proteinExistence type="predicted"/>
<organism evidence="1 2">
    <name type="scientific">Thermobrachium celere DSM 8682</name>
    <dbReference type="NCBI Taxonomy" id="941824"/>
    <lineage>
        <taxon>Bacteria</taxon>
        <taxon>Bacillati</taxon>
        <taxon>Bacillota</taxon>
        <taxon>Clostridia</taxon>
        <taxon>Eubacteriales</taxon>
        <taxon>Clostridiaceae</taxon>
        <taxon>Thermobrachium</taxon>
    </lineage>
</organism>